<accession>A0ABQ5U1E8</accession>
<keyword evidence="3" id="KW-1185">Reference proteome</keyword>
<gene>
    <name evidence="2" type="ORF">GCM10007924_09050</name>
</gene>
<evidence type="ECO:0000256" key="1">
    <source>
        <dbReference type="SAM" id="SignalP"/>
    </source>
</evidence>
<evidence type="ECO:0008006" key="4">
    <source>
        <dbReference type="Google" id="ProtNLM"/>
    </source>
</evidence>
<keyword evidence="1" id="KW-0732">Signal</keyword>
<sequence length="188" mass="20203">MKKFGRILKAGAVLAPVALTACSGSIDAGLGDMFSTREPLPCPQVAVLPHADAITIFRPGQGRDLVDVQYEGVIAPVSGECSYEDDDSVIAVDLILRIGAIKGPAATSQTQEFPYFIAVADRNKKILNKKVFTSPVSVPEGRRRGGVEEETVQRIPLPTGRFGPDYTIILGFQLTQEQLDYNRSAAGL</sequence>
<evidence type="ECO:0000313" key="2">
    <source>
        <dbReference type="EMBL" id="GLQ05684.1"/>
    </source>
</evidence>
<dbReference type="EMBL" id="BSNF01000001">
    <property type="protein sequence ID" value="GLQ05684.1"/>
    <property type="molecule type" value="Genomic_DNA"/>
</dbReference>
<feature type="chain" id="PRO_5046024261" description="Lipoprotein" evidence="1">
    <location>
        <begin position="29"/>
        <end position="188"/>
    </location>
</feature>
<proteinExistence type="predicted"/>
<dbReference type="PROSITE" id="PS51257">
    <property type="entry name" value="PROKAR_LIPOPROTEIN"/>
    <property type="match status" value="1"/>
</dbReference>
<dbReference type="RefSeq" id="WP_169559660.1">
    <property type="nucleotide sequence ID" value="NZ_BSNF01000001.1"/>
</dbReference>
<reference evidence="2" key="2">
    <citation type="submission" date="2023-01" db="EMBL/GenBank/DDBJ databases">
        <title>Draft genome sequence of Sneathiella chinensis strain NBRC 103408.</title>
        <authorList>
            <person name="Sun Q."/>
            <person name="Mori K."/>
        </authorList>
    </citation>
    <scope>NUCLEOTIDE SEQUENCE</scope>
    <source>
        <strain evidence="2">NBRC 103408</strain>
    </source>
</reference>
<name>A0ABQ5U1E8_9PROT</name>
<protein>
    <recommendedName>
        <fullName evidence="4">Lipoprotein</fullName>
    </recommendedName>
</protein>
<organism evidence="2 3">
    <name type="scientific">Sneathiella chinensis</name>
    <dbReference type="NCBI Taxonomy" id="349750"/>
    <lineage>
        <taxon>Bacteria</taxon>
        <taxon>Pseudomonadati</taxon>
        <taxon>Pseudomonadota</taxon>
        <taxon>Alphaproteobacteria</taxon>
        <taxon>Sneathiellales</taxon>
        <taxon>Sneathiellaceae</taxon>
        <taxon>Sneathiella</taxon>
    </lineage>
</organism>
<evidence type="ECO:0000313" key="3">
    <source>
        <dbReference type="Proteomes" id="UP001161409"/>
    </source>
</evidence>
<reference evidence="2" key="1">
    <citation type="journal article" date="2014" name="Int. J. Syst. Evol. Microbiol.">
        <title>Complete genome of a new Firmicutes species belonging to the dominant human colonic microbiota ('Ruminococcus bicirculans') reveals two chromosomes and a selective capacity to utilize plant glucans.</title>
        <authorList>
            <consortium name="NISC Comparative Sequencing Program"/>
            <person name="Wegmann U."/>
            <person name="Louis P."/>
            <person name="Goesmann A."/>
            <person name="Henrissat B."/>
            <person name="Duncan S.H."/>
            <person name="Flint H.J."/>
        </authorList>
    </citation>
    <scope>NUCLEOTIDE SEQUENCE</scope>
    <source>
        <strain evidence="2">NBRC 103408</strain>
    </source>
</reference>
<feature type="signal peptide" evidence="1">
    <location>
        <begin position="1"/>
        <end position="28"/>
    </location>
</feature>
<comment type="caution">
    <text evidence="2">The sequence shown here is derived from an EMBL/GenBank/DDBJ whole genome shotgun (WGS) entry which is preliminary data.</text>
</comment>
<dbReference type="Proteomes" id="UP001161409">
    <property type="component" value="Unassembled WGS sequence"/>
</dbReference>